<protein>
    <recommendedName>
        <fullName evidence="4">WAP four-disulfide core domain 9</fullName>
    </recommendedName>
</protein>
<keyword evidence="1" id="KW-0812">Transmembrane</keyword>
<name>A0ABI8A465_FELCA</name>
<evidence type="ECO:0000313" key="2">
    <source>
        <dbReference type="Ensembl" id="ENSFCTP00005053922.1"/>
    </source>
</evidence>
<organism evidence="2 3">
    <name type="scientific">Felis catus</name>
    <name type="common">Cat</name>
    <name type="synonym">Felis silvestris catus</name>
    <dbReference type="NCBI Taxonomy" id="9685"/>
    <lineage>
        <taxon>Eukaryota</taxon>
        <taxon>Metazoa</taxon>
        <taxon>Chordata</taxon>
        <taxon>Craniata</taxon>
        <taxon>Vertebrata</taxon>
        <taxon>Euteleostomi</taxon>
        <taxon>Mammalia</taxon>
        <taxon>Eutheria</taxon>
        <taxon>Laurasiatheria</taxon>
        <taxon>Carnivora</taxon>
        <taxon>Feliformia</taxon>
        <taxon>Felidae</taxon>
        <taxon>Felinae</taxon>
        <taxon>Felis</taxon>
    </lineage>
</organism>
<evidence type="ECO:0008006" key="4">
    <source>
        <dbReference type="Google" id="ProtNLM"/>
    </source>
</evidence>
<evidence type="ECO:0000313" key="3">
    <source>
        <dbReference type="Proteomes" id="UP000823872"/>
    </source>
</evidence>
<reference evidence="2 3" key="1">
    <citation type="submission" date="2021-02" db="EMBL/GenBank/DDBJ databases">
        <title>Safari Cat Assemblies.</title>
        <authorList>
            <person name="Bredemeyer K.R."/>
            <person name="Murphy W.J."/>
        </authorList>
    </citation>
    <scope>NUCLEOTIDE SEQUENCE [LARGE SCALE GENOMIC DNA]</scope>
</reference>
<dbReference type="Proteomes" id="UP000823872">
    <property type="component" value="Chromosome A3"/>
</dbReference>
<sequence length="177" mass="19844">MENHNTHLAPGFTPSDLIPAPANVVVHPGPLGHTASTRCPPEREIASPLWPEDPRTSLCSWGFTLLTRAPPALGEDQNLTQTRIETTTMKPWVLLLNVIIYGVVMPLPVLGGLRNKTFFSVGRTVVEQCWIQPLFQYCEKRCTRLQECLSPNHTCCWTFCGNICLDNEEPFKSMLNL</sequence>
<proteinExistence type="predicted"/>
<dbReference type="Ensembl" id="ENSFCTT00005076982.1">
    <property type="protein sequence ID" value="ENSFCTP00005053922.1"/>
    <property type="gene ID" value="ENSFCTG00005027194.1"/>
</dbReference>
<dbReference type="GeneTree" id="ENSGT00940000162037"/>
<keyword evidence="1" id="KW-0472">Membrane</keyword>
<keyword evidence="3" id="KW-1185">Reference proteome</keyword>
<accession>A0ABI8A465</accession>
<evidence type="ECO:0000256" key="1">
    <source>
        <dbReference type="SAM" id="Phobius"/>
    </source>
</evidence>
<gene>
    <name evidence="2" type="primary">WFDC8</name>
</gene>
<keyword evidence="1" id="KW-1133">Transmembrane helix</keyword>
<reference evidence="2" key="2">
    <citation type="submission" date="2025-08" db="UniProtKB">
        <authorList>
            <consortium name="Ensembl"/>
        </authorList>
    </citation>
    <scope>IDENTIFICATION</scope>
    <source>
        <strain evidence="2">breed Abyssinian</strain>
    </source>
</reference>
<reference evidence="2" key="3">
    <citation type="submission" date="2025-09" db="UniProtKB">
        <authorList>
            <consortium name="Ensembl"/>
        </authorList>
    </citation>
    <scope>IDENTIFICATION</scope>
    <source>
        <strain evidence="2">breed Abyssinian</strain>
    </source>
</reference>
<feature type="transmembrane region" description="Helical" evidence="1">
    <location>
        <begin position="92"/>
        <end position="113"/>
    </location>
</feature>